<dbReference type="Pfam" id="PF13377">
    <property type="entry name" value="Peripla_BP_3"/>
    <property type="match status" value="1"/>
</dbReference>
<evidence type="ECO:0000256" key="3">
    <source>
        <dbReference type="ARBA" id="ARBA00023163"/>
    </source>
</evidence>
<dbReference type="Gene3D" id="3.40.50.2300">
    <property type="match status" value="2"/>
</dbReference>
<dbReference type="CDD" id="cd01544">
    <property type="entry name" value="PBP1_GalR"/>
    <property type="match status" value="1"/>
</dbReference>
<dbReference type="SUPFAM" id="SSF53822">
    <property type="entry name" value="Periplasmic binding protein-like I"/>
    <property type="match status" value="1"/>
</dbReference>
<gene>
    <name evidence="5" type="ORF">DLM86_00515</name>
</gene>
<evidence type="ECO:0000256" key="1">
    <source>
        <dbReference type="ARBA" id="ARBA00023015"/>
    </source>
</evidence>
<protein>
    <submittedName>
        <fullName evidence="5">LacI family transcriptional regulator</fullName>
    </submittedName>
</protein>
<dbReference type="PRINTS" id="PR00036">
    <property type="entry name" value="HTHLACI"/>
</dbReference>
<dbReference type="SUPFAM" id="SSF47413">
    <property type="entry name" value="lambda repressor-like DNA-binding domains"/>
    <property type="match status" value="1"/>
</dbReference>
<evidence type="ECO:0000256" key="2">
    <source>
        <dbReference type="ARBA" id="ARBA00023125"/>
    </source>
</evidence>
<evidence type="ECO:0000259" key="4">
    <source>
        <dbReference type="PROSITE" id="PS50932"/>
    </source>
</evidence>
<dbReference type="InterPro" id="IPR046335">
    <property type="entry name" value="LacI/GalR-like_sensor"/>
</dbReference>
<dbReference type="InterPro" id="IPR028082">
    <property type="entry name" value="Peripla_BP_I"/>
</dbReference>
<dbReference type="Gene3D" id="1.10.260.40">
    <property type="entry name" value="lambda repressor-like DNA-binding domains"/>
    <property type="match status" value="1"/>
</dbReference>
<comment type="caution">
    <text evidence="5">The sequence shown here is derived from an EMBL/GenBank/DDBJ whole genome shotgun (WGS) entry which is preliminary data.</text>
</comment>
<dbReference type="OrthoDB" id="43195at2"/>
<evidence type="ECO:0000313" key="6">
    <source>
        <dbReference type="Proteomes" id="UP000247476"/>
    </source>
</evidence>
<dbReference type="InterPro" id="IPR000843">
    <property type="entry name" value="HTH_LacI"/>
</dbReference>
<dbReference type="PROSITE" id="PS50932">
    <property type="entry name" value="HTH_LACI_2"/>
    <property type="match status" value="1"/>
</dbReference>
<dbReference type="GO" id="GO:0003700">
    <property type="term" value="F:DNA-binding transcription factor activity"/>
    <property type="evidence" value="ECO:0007669"/>
    <property type="project" value="TreeGrafter"/>
</dbReference>
<dbReference type="EMBL" id="QJVJ01000001">
    <property type="protein sequence ID" value="PYI56967.1"/>
    <property type="molecule type" value="Genomic_DNA"/>
</dbReference>
<sequence>MPTLKDIARHVGVSISTVSRVINNDTSRHISQETKSKIWKAAKELGYESPAPSAAGPKAGNGPSAARQIGCIVSVPQNKYNHPYFSPILAGIEKKLGELGYTLAYVLTMDEIQSEAAMRKLMHETKLEGIVIVEGIHPDVYEYIKKVVPSVVGIDISDPTVPVISYDRVQAAKSAVRHLIDQGHRRIAFIGGAGLTGDMEREKRFRGYQYAMQEAGLDVKPDWVINAGWDVGVSYSRMAALMDGDAGLRPTAVFAASDMMAISAMRAVAERGLRIPQDVAFVGLDNIEVSQFTSPPLTTIHIPKSEIGMMAAKVLVDQINGANPLPFKLFMPFELLVRQSSSYTRIGDSSG</sequence>
<keyword evidence="6" id="KW-1185">Reference proteome</keyword>
<keyword evidence="3" id="KW-0804">Transcription</keyword>
<dbReference type="RefSeq" id="WP_110838007.1">
    <property type="nucleotide sequence ID" value="NZ_QJVJ01000001.1"/>
</dbReference>
<dbReference type="PANTHER" id="PTHR30146">
    <property type="entry name" value="LACI-RELATED TRANSCRIPTIONAL REPRESSOR"/>
    <property type="match status" value="1"/>
</dbReference>
<dbReference type="Pfam" id="PF00356">
    <property type="entry name" value="LacI"/>
    <property type="match status" value="1"/>
</dbReference>
<name>A0A2V5KX84_9BACL</name>
<feature type="domain" description="HTH lacI-type" evidence="4">
    <location>
        <begin position="2"/>
        <end position="59"/>
    </location>
</feature>
<organism evidence="5 6">
    <name type="scientific">Paenibacillus flagellatus</name>
    <dbReference type="NCBI Taxonomy" id="2211139"/>
    <lineage>
        <taxon>Bacteria</taxon>
        <taxon>Bacillati</taxon>
        <taxon>Bacillota</taxon>
        <taxon>Bacilli</taxon>
        <taxon>Bacillales</taxon>
        <taxon>Paenibacillaceae</taxon>
        <taxon>Paenibacillus</taxon>
    </lineage>
</organism>
<keyword evidence="1" id="KW-0805">Transcription regulation</keyword>
<dbReference type="InterPro" id="IPR010982">
    <property type="entry name" value="Lambda_DNA-bd_dom_sf"/>
</dbReference>
<dbReference type="SMART" id="SM00354">
    <property type="entry name" value="HTH_LACI"/>
    <property type="match status" value="1"/>
</dbReference>
<reference evidence="5 6" key="1">
    <citation type="submission" date="2018-05" db="EMBL/GenBank/DDBJ databases">
        <title>Paenibacillus flagellatus sp. nov., isolated from selenium mineral soil.</title>
        <authorList>
            <person name="Dai X."/>
        </authorList>
    </citation>
    <scope>NUCLEOTIDE SEQUENCE [LARGE SCALE GENOMIC DNA]</scope>
    <source>
        <strain evidence="5 6">DXL2</strain>
    </source>
</reference>
<dbReference type="Proteomes" id="UP000247476">
    <property type="component" value="Unassembled WGS sequence"/>
</dbReference>
<proteinExistence type="predicted"/>
<dbReference type="GO" id="GO:0000976">
    <property type="term" value="F:transcription cis-regulatory region binding"/>
    <property type="evidence" value="ECO:0007669"/>
    <property type="project" value="TreeGrafter"/>
</dbReference>
<dbReference type="PANTHER" id="PTHR30146:SF109">
    <property type="entry name" value="HTH-TYPE TRANSCRIPTIONAL REGULATOR GALS"/>
    <property type="match status" value="1"/>
</dbReference>
<evidence type="ECO:0000313" key="5">
    <source>
        <dbReference type="EMBL" id="PYI56967.1"/>
    </source>
</evidence>
<dbReference type="CDD" id="cd01392">
    <property type="entry name" value="HTH_LacI"/>
    <property type="match status" value="1"/>
</dbReference>
<keyword evidence="2" id="KW-0238">DNA-binding</keyword>
<dbReference type="PROSITE" id="PS00356">
    <property type="entry name" value="HTH_LACI_1"/>
    <property type="match status" value="1"/>
</dbReference>
<accession>A0A2V5KX84</accession>
<dbReference type="AlphaFoldDB" id="A0A2V5KX84"/>